<evidence type="ECO:0000256" key="22">
    <source>
        <dbReference type="ARBA" id="ARBA00049294"/>
    </source>
</evidence>
<sequence length="499" mass="56099">MTCLLPGSPGARDGDPAEQSRCTSASAAPPCRAPSGSGLCAELPCPAPLHPRGAVSVAVSVPPCPRELRVPVPVLCSQRQEDRPVRLEQMVMERWEEKVARGSRDDSSPQEPCYLLRNMISKSQGRTGRWGPSLHSEGQWICSALLEGWGQADRGWTCLFLPPAPLCMCPAGWKLLAMLALVLVVMVWYSISREDRYIELFYFPIPEKKEPCLQAEAERKVSKLFGNYSRDQPMFLQLKDYFWVKTPSAYELPYGTKGSEDLLLRVLAITSYSIPESIQRLKCRRCVVVGNGHRLRNSSLGEAINKYDVVIRLNNAPVAGYEGDVGSKTTMRLFYPESAHFNPKVENNPDTLLVLVAFKAMDFHWIETILSDKKRVRKGFWKQPPLIWDVNPKQIRILNPFFMEIAADKLLNLPMQQPRKIKQKPTTGLLAITLALHLCDLVHIAGFGYPDAFNKKQTIHYYEQITLKSMAGSGHNVSQEALAIKRMLEIGAVKNLTYF</sequence>
<comment type="catalytic activity">
    <reaction evidence="25">
        <text>a beta-D-galactosyl-(1-&gt;3)-N-acetyl-beta-D-galactosaminyl derivative + CMP-N-acetyl-beta-neuraminate = an N-acetyl-alpha-neuraminyl-(2-&gt;3)-beta-D-galactosyl-(1-&gt;3)-N-acetyl-beta-D-galactosaminyl derivative + CMP + H(+)</text>
        <dbReference type="Rhea" id="RHEA:52380"/>
        <dbReference type="ChEBI" id="CHEBI:15378"/>
        <dbReference type="ChEBI" id="CHEBI:57812"/>
        <dbReference type="ChEBI" id="CHEBI:60377"/>
        <dbReference type="ChEBI" id="CHEBI:136588"/>
        <dbReference type="ChEBI" id="CHEBI:136589"/>
        <dbReference type="EC" id="2.4.3.2"/>
    </reaction>
    <physiologicalReaction direction="left-to-right" evidence="25">
        <dbReference type="Rhea" id="RHEA:52381"/>
    </physiologicalReaction>
</comment>
<comment type="pathway">
    <text evidence="2">Protein modification; protein glycosylation.</text>
</comment>
<dbReference type="InterPro" id="IPR051142">
    <property type="entry name" value="Glycosyltransferase_29"/>
</dbReference>
<dbReference type="GO" id="GO:0003836">
    <property type="term" value="F:beta-galactoside (CMP) alpha-2,3-sialyltransferase activity"/>
    <property type="evidence" value="ECO:0007669"/>
    <property type="project" value="UniProtKB-EC"/>
</dbReference>
<evidence type="ECO:0000256" key="11">
    <source>
        <dbReference type="ARBA" id="ARBA00023136"/>
    </source>
</evidence>
<dbReference type="GO" id="GO:0000139">
    <property type="term" value="C:Golgi membrane"/>
    <property type="evidence" value="ECO:0007669"/>
    <property type="project" value="UniProtKB-SubCell"/>
</dbReference>
<dbReference type="PANTHER" id="PTHR13713">
    <property type="entry name" value="SIALYLTRANSFERASE"/>
    <property type="match status" value="1"/>
</dbReference>
<keyword evidence="13" id="KW-0325">Glycoprotein</keyword>
<reference evidence="35" key="1">
    <citation type="journal article" date="2021" name="Evol. Appl.">
        <title>The genome of the Pyrenean desman and the effects of bottlenecks and inbreeding on the genomic landscape of an endangered species.</title>
        <authorList>
            <person name="Escoda L."/>
            <person name="Castresana J."/>
        </authorList>
    </citation>
    <scope>NUCLEOTIDE SEQUENCE</scope>
    <source>
        <strain evidence="35">IBE-C5619</strain>
    </source>
</reference>
<dbReference type="OrthoDB" id="10264956at2759"/>
<evidence type="ECO:0000256" key="33">
    <source>
        <dbReference type="SAM" id="MobiDB-lite"/>
    </source>
</evidence>
<evidence type="ECO:0000256" key="25">
    <source>
        <dbReference type="ARBA" id="ARBA00051975"/>
    </source>
</evidence>
<keyword evidence="11 34" id="KW-0472">Membrane</keyword>
<gene>
    <name evidence="35" type="ORF">J0S82_007894</name>
</gene>
<evidence type="ECO:0000256" key="1">
    <source>
        <dbReference type="ARBA" id="ARBA00004323"/>
    </source>
</evidence>
<comment type="subcellular location">
    <subcellularLocation>
        <location evidence="1">Golgi apparatus membrane</location>
        <topology evidence="1">Single-pass type II membrane protein</topology>
    </subcellularLocation>
    <subcellularLocation>
        <location evidence="15">Golgi apparatus</location>
        <location evidence="15">Golgi stack membrane</location>
    </subcellularLocation>
</comment>
<dbReference type="FunFam" id="3.90.1480.20:FF:000005">
    <property type="entry name" value="ST3 beta-galactoside alpha-2,3-sialyltransferase 4"/>
    <property type="match status" value="1"/>
</dbReference>
<evidence type="ECO:0000256" key="27">
    <source>
        <dbReference type="ARBA" id="ARBA00072813"/>
    </source>
</evidence>
<evidence type="ECO:0000256" key="13">
    <source>
        <dbReference type="ARBA" id="ARBA00023180"/>
    </source>
</evidence>
<dbReference type="GO" id="GO:0008118">
    <property type="term" value="F:N-acetyllactosaminide alpha-2,3-sialyltransferase activity"/>
    <property type="evidence" value="ECO:0007669"/>
    <property type="project" value="UniProtKB-EC"/>
</dbReference>
<dbReference type="Pfam" id="PF00777">
    <property type="entry name" value="Glyco_transf_29"/>
    <property type="match status" value="1"/>
</dbReference>
<evidence type="ECO:0000256" key="24">
    <source>
        <dbReference type="ARBA" id="ARBA00051076"/>
    </source>
</evidence>
<dbReference type="EMBL" id="JAGFMF010011443">
    <property type="protein sequence ID" value="KAG8522286.1"/>
    <property type="molecule type" value="Genomic_DNA"/>
</dbReference>
<dbReference type="InterPro" id="IPR001675">
    <property type="entry name" value="Glyco_trans_29"/>
</dbReference>
<protein>
    <recommendedName>
        <fullName evidence="27">CMP-N-acetylneuraminate-beta-galactosamide-alpha-2,3-sialyltransferase 4</fullName>
        <ecNumber evidence="16">2.4.3.2</ecNumber>
        <ecNumber evidence="17">2.4.3.4</ecNumber>
        <ecNumber evidence="23">2.4.3.6</ecNumber>
    </recommendedName>
    <alternativeName>
        <fullName evidence="28">Alpha 2,3-sialyltransferase IV</fullName>
    </alternativeName>
    <alternativeName>
        <fullName evidence="18">Gal-beta-1,3-GalNAc-alpha-2,3-sialyltransferase</fullName>
    </alternativeName>
    <alternativeName>
        <fullName evidence="30">Gal-beta-1,4-GlcNAc-alpha-2,3-sialyltransferase</fullName>
    </alternativeName>
    <alternativeName>
        <fullName evidence="29">N-acetyllactosaminide alpha-2,3-sialyltransferase</fullName>
    </alternativeName>
    <alternativeName>
        <fullName evidence="31">ST3Gal IV</fullName>
    </alternativeName>
    <alternativeName>
        <fullName evidence="32">Sialyltransferase 4C</fullName>
    </alternativeName>
</protein>
<evidence type="ECO:0000256" key="5">
    <source>
        <dbReference type="ARBA" id="ARBA00022679"/>
    </source>
</evidence>
<evidence type="ECO:0000256" key="7">
    <source>
        <dbReference type="ARBA" id="ARBA00022968"/>
    </source>
</evidence>
<dbReference type="PANTHER" id="PTHR13713:SF57">
    <property type="entry name" value="CMP-N-ACETYLNEURAMINATE-BETA-GALACTOSAMIDE-ALPHA-2,3-SIALYLTRANSFERASE 4"/>
    <property type="match status" value="1"/>
</dbReference>
<evidence type="ECO:0000256" key="10">
    <source>
        <dbReference type="ARBA" id="ARBA00023098"/>
    </source>
</evidence>
<evidence type="ECO:0000256" key="29">
    <source>
        <dbReference type="ARBA" id="ARBA00076295"/>
    </source>
</evidence>
<evidence type="ECO:0000256" key="34">
    <source>
        <dbReference type="SAM" id="Phobius"/>
    </source>
</evidence>
<evidence type="ECO:0000256" key="6">
    <source>
        <dbReference type="ARBA" id="ARBA00022692"/>
    </source>
</evidence>
<evidence type="ECO:0000256" key="12">
    <source>
        <dbReference type="ARBA" id="ARBA00023157"/>
    </source>
</evidence>
<proteinExistence type="inferred from homology"/>
<dbReference type="EC" id="2.4.3.6" evidence="23"/>
<evidence type="ECO:0000313" key="36">
    <source>
        <dbReference type="Proteomes" id="UP000700334"/>
    </source>
</evidence>
<evidence type="ECO:0000256" key="30">
    <source>
        <dbReference type="ARBA" id="ARBA00076532"/>
    </source>
</evidence>
<evidence type="ECO:0000256" key="17">
    <source>
        <dbReference type="ARBA" id="ARBA00039107"/>
    </source>
</evidence>
<dbReference type="GO" id="GO:0047288">
    <property type="term" value="F:beta-D-galactosyl-(1-&gt;3)-N-acetyl-beta-D-galactosaminide alpha-2,3- sialyltransferase"/>
    <property type="evidence" value="ECO:0007669"/>
    <property type="project" value="UniProtKB-EC"/>
</dbReference>
<dbReference type="GO" id="GO:0032580">
    <property type="term" value="C:Golgi cisterna membrane"/>
    <property type="evidence" value="ECO:0007669"/>
    <property type="project" value="UniProtKB-SubCell"/>
</dbReference>
<evidence type="ECO:0000256" key="18">
    <source>
        <dbReference type="ARBA" id="ARBA00042448"/>
    </source>
</evidence>
<evidence type="ECO:0000256" key="8">
    <source>
        <dbReference type="ARBA" id="ARBA00022989"/>
    </source>
</evidence>
<keyword evidence="7" id="KW-0735">Signal-anchor</keyword>
<evidence type="ECO:0000256" key="20">
    <source>
        <dbReference type="ARBA" id="ARBA00043773"/>
    </source>
</evidence>
<evidence type="ECO:0000256" key="2">
    <source>
        <dbReference type="ARBA" id="ARBA00004922"/>
    </source>
</evidence>
<evidence type="ECO:0000256" key="21">
    <source>
        <dbReference type="ARBA" id="ARBA00048162"/>
    </source>
</evidence>
<keyword evidence="5" id="KW-0808">Transferase</keyword>
<dbReference type="InterPro" id="IPR038578">
    <property type="entry name" value="GT29-like_sf"/>
</dbReference>
<keyword evidence="10" id="KW-0443">Lipid metabolism</keyword>
<keyword evidence="12" id="KW-1015">Disulfide bond</keyword>
<evidence type="ECO:0000313" key="35">
    <source>
        <dbReference type="EMBL" id="KAG8522286.1"/>
    </source>
</evidence>
<evidence type="ECO:0000256" key="14">
    <source>
        <dbReference type="ARBA" id="ARBA00036292"/>
    </source>
</evidence>
<keyword evidence="8 34" id="KW-1133">Transmembrane helix</keyword>
<evidence type="ECO:0000256" key="9">
    <source>
        <dbReference type="ARBA" id="ARBA00023034"/>
    </source>
</evidence>
<feature type="region of interest" description="Disordered" evidence="33">
    <location>
        <begin position="1"/>
        <end position="34"/>
    </location>
</feature>
<evidence type="ECO:0000256" key="31">
    <source>
        <dbReference type="ARBA" id="ARBA00081234"/>
    </source>
</evidence>
<keyword evidence="6 34" id="KW-0812">Transmembrane</keyword>
<organism evidence="35 36">
    <name type="scientific">Galemys pyrenaicus</name>
    <name type="common">Iberian desman</name>
    <name type="synonym">Pyrenean desman</name>
    <dbReference type="NCBI Taxonomy" id="202257"/>
    <lineage>
        <taxon>Eukaryota</taxon>
        <taxon>Metazoa</taxon>
        <taxon>Chordata</taxon>
        <taxon>Craniata</taxon>
        <taxon>Vertebrata</taxon>
        <taxon>Euteleostomi</taxon>
        <taxon>Mammalia</taxon>
        <taxon>Eutheria</taxon>
        <taxon>Laurasiatheria</taxon>
        <taxon>Eulipotyphla</taxon>
        <taxon>Talpidae</taxon>
        <taxon>Galemys</taxon>
    </lineage>
</organism>
<dbReference type="GO" id="GO:0009247">
    <property type="term" value="P:glycolipid biosynthetic process"/>
    <property type="evidence" value="ECO:0007669"/>
    <property type="project" value="TreeGrafter"/>
</dbReference>
<comment type="catalytic activity">
    <reaction evidence="22">
        <text>a beta-D-galactosyl-(1-&gt;4)-N-acetyl-beta-D-glucosaminyl derivative + CMP-N-acetyl-beta-neuraminate = an N-acetyl-alpha-neuraminyl-(2-&gt;3)-beta-D-galactosyl-(1-&gt;4)-N-acetyl-beta-D-glucosaminyl derivative + CMP + H(+)</text>
        <dbReference type="Rhea" id="RHEA:52316"/>
        <dbReference type="ChEBI" id="CHEBI:15378"/>
        <dbReference type="ChEBI" id="CHEBI:57812"/>
        <dbReference type="ChEBI" id="CHEBI:60377"/>
        <dbReference type="ChEBI" id="CHEBI:133507"/>
        <dbReference type="ChEBI" id="CHEBI:136545"/>
        <dbReference type="EC" id="2.4.3.6"/>
    </reaction>
    <physiologicalReaction direction="left-to-right" evidence="22">
        <dbReference type="Rhea" id="RHEA:52317"/>
    </physiologicalReaction>
</comment>
<evidence type="ECO:0000256" key="28">
    <source>
        <dbReference type="ARBA" id="ARBA00075868"/>
    </source>
</evidence>
<evidence type="ECO:0000256" key="23">
    <source>
        <dbReference type="ARBA" id="ARBA00049726"/>
    </source>
</evidence>
<comment type="catalytic activity">
    <reaction evidence="24">
        <text>a neolactoside nLc4Cer + CMP-N-acetyl-beta-neuraminate = a neolactoside IV(3)-alpha-NeuAc-nLc4Cer + CMP + H(+)</text>
        <dbReference type="Rhea" id="RHEA:65432"/>
        <dbReference type="ChEBI" id="CHEBI:15378"/>
        <dbReference type="ChEBI" id="CHEBI:57812"/>
        <dbReference type="ChEBI" id="CHEBI:60377"/>
        <dbReference type="ChEBI" id="CHEBI:90376"/>
        <dbReference type="ChEBI" id="CHEBI:90390"/>
    </reaction>
    <physiologicalReaction direction="left-to-right" evidence="24">
        <dbReference type="Rhea" id="RHEA:65433"/>
    </physiologicalReaction>
</comment>
<keyword evidence="4" id="KW-0328">Glycosyltransferase</keyword>
<dbReference type="EC" id="2.4.3.4" evidence="17"/>
<evidence type="ECO:0000256" key="19">
    <source>
        <dbReference type="ARBA" id="ARBA00043673"/>
    </source>
</evidence>
<comment type="similarity">
    <text evidence="3">Belongs to the glycosyltransferase 29 family.</text>
</comment>
<feature type="transmembrane region" description="Helical" evidence="34">
    <location>
        <begin position="171"/>
        <end position="191"/>
    </location>
</feature>
<keyword evidence="9" id="KW-0333">Golgi apparatus</keyword>
<comment type="catalytic activity">
    <reaction evidence="14">
        <text>a beta-D-galactosyl-(1-&gt;3)-N-acetyl-alpha-D-galactosaminyl derivative + CMP-N-acetyl-beta-neuraminate = an N-acetyl-alpha-neuraminyl-(2-&gt;3)-beta-D-galactosyl-(1-&gt;3)-N-acetyl-alpha-D-galactosaminyl derivative + CMP + H(+)</text>
        <dbReference type="Rhea" id="RHEA:21616"/>
        <dbReference type="ChEBI" id="CHEBI:15378"/>
        <dbReference type="ChEBI" id="CHEBI:57812"/>
        <dbReference type="ChEBI" id="CHEBI:60377"/>
        <dbReference type="ChEBI" id="CHEBI:133470"/>
        <dbReference type="ChEBI" id="CHEBI:139596"/>
        <dbReference type="EC" id="2.4.3.4"/>
    </reaction>
    <physiologicalReaction direction="left-to-right" evidence="14">
        <dbReference type="Rhea" id="RHEA:21617"/>
    </physiologicalReaction>
</comment>
<evidence type="ECO:0000256" key="15">
    <source>
        <dbReference type="ARBA" id="ARBA00037859"/>
    </source>
</evidence>
<evidence type="ECO:0000256" key="16">
    <source>
        <dbReference type="ARBA" id="ARBA00039106"/>
    </source>
</evidence>
<comment type="catalytic activity">
    <reaction evidence="21">
        <text>a neolactoside nLc4Cer(d18:1(4E)) + CMP-N-acetyl-beta-neuraminate = a neolactoside IV(3)-alpha-NeuAc-nLc4Cer(d18:1(4E)) + CMP + H(+)</text>
        <dbReference type="Rhea" id="RHEA:18913"/>
        <dbReference type="ChEBI" id="CHEBI:15378"/>
        <dbReference type="ChEBI" id="CHEBI:17006"/>
        <dbReference type="ChEBI" id="CHEBI:57812"/>
        <dbReference type="ChEBI" id="CHEBI:58665"/>
        <dbReference type="ChEBI" id="CHEBI:60377"/>
        <dbReference type="EC" id="2.4.3.6"/>
    </reaction>
    <physiologicalReaction direction="left-to-right" evidence="21">
        <dbReference type="Rhea" id="RHEA:18914"/>
    </physiologicalReaction>
</comment>
<evidence type="ECO:0000256" key="3">
    <source>
        <dbReference type="ARBA" id="ARBA00006003"/>
    </source>
</evidence>
<feature type="compositionally biased region" description="Low complexity" evidence="33">
    <location>
        <begin position="24"/>
        <end position="34"/>
    </location>
</feature>
<comment type="caution">
    <text evidence="35">The sequence shown here is derived from an EMBL/GenBank/DDBJ whole genome shotgun (WGS) entry which is preliminary data.</text>
</comment>
<evidence type="ECO:0000256" key="4">
    <source>
        <dbReference type="ARBA" id="ARBA00022676"/>
    </source>
</evidence>
<comment type="catalytic activity">
    <reaction evidence="19">
        <text>a ganglioside GA1 (d18:1(4E)) + CMP-N-acetyl-beta-neuraminate = a ganglioside GM1b (d18:1(4E)) + CMP + H(+)</text>
        <dbReference type="Rhea" id="RHEA:47560"/>
        <dbReference type="ChEBI" id="CHEBI:15378"/>
        <dbReference type="ChEBI" id="CHEBI:27938"/>
        <dbReference type="ChEBI" id="CHEBI:57812"/>
        <dbReference type="ChEBI" id="CHEBI:60377"/>
        <dbReference type="ChEBI" id="CHEBI:78568"/>
    </reaction>
    <physiologicalReaction direction="left-to-right" evidence="19">
        <dbReference type="Rhea" id="RHEA:47561"/>
    </physiologicalReaction>
</comment>
<dbReference type="Proteomes" id="UP000700334">
    <property type="component" value="Unassembled WGS sequence"/>
</dbReference>
<comment type="catalytic activity">
    <reaction evidence="20">
        <text>a ganglioside GM1 (d18:1(4E)) + CMP-N-acetyl-beta-neuraminate = a ganglioside GD1a (d18:1(4E)) + CMP + H(+)</text>
        <dbReference type="Rhea" id="RHEA:18021"/>
        <dbReference type="ChEBI" id="CHEBI:15378"/>
        <dbReference type="ChEBI" id="CHEBI:57812"/>
        <dbReference type="ChEBI" id="CHEBI:60377"/>
        <dbReference type="ChEBI" id="CHEBI:77709"/>
        <dbReference type="ChEBI" id="CHEBI:78445"/>
        <dbReference type="EC" id="2.4.3.2"/>
    </reaction>
    <physiologicalReaction direction="left-to-right" evidence="20">
        <dbReference type="Rhea" id="RHEA:18022"/>
    </physiologicalReaction>
</comment>
<comment type="catalytic activity">
    <reaction evidence="26">
        <text>a ganglioside GT1c (d18:1(4E)) + CMP-N-acetyl-beta-neuraminate = a ganglioside GQ1c (d18:1(4E)) + CMP + H(+)</text>
        <dbReference type="Rhea" id="RHEA:47588"/>
        <dbReference type="ChEBI" id="CHEBI:15378"/>
        <dbReference type="ChEBI" id="CHEBI:57812"/>
        <dbReference type="ChEBI" id="CHEBI:60377"/>
        <dbReference type="ChEBI" id="CHEBI:87789"/>
        <dbReference type="ChEBI" id="CHEBI:87791"/>
    </reaction>
    <physiologicalReaction direction="left-to-right" evidence="26">
        <dbReference type="Rhea" id="RHEA:47589"/>
    </physiologicalReaction>
</comment>
<evidence type="ECO:0000256" key="32">
    <source>
        <dbReference type="ARBA" id="ARBA00082801"/>
    </source>
</evidence>
<dbReference type="AlphaFoldDB" id="A0A8J6AMU6"/>
<dbReference type="CDD" id="cd23982">
    <property type="entry name" value="GT29_ST3GAL4"/>
    <property type="match status" value="1"/>
</dbReference>
<feature type="transmembrane region" description="Helical" evidence="34">
    <location>
        <begin position="429"/>
        <end position="449"/>
    </location>
</feature>
<evidence type="ECO:0000256" key="26">
    <source>
        <dbReference type="ARBA" id="ARBA00052660"/>
    </source>
</evidence>
<dbReference type="EC" id="2.4.3.2" evidence="16"/>
<dbReference type="Gene3D" id="3.90.1480.20">
    <property type="entry name" value="Glycosyl transferase family 29"/>
    <property type="match status" value="1"/>
</dbReference>
<keyword evidence="36" id="KW-1185">Reference proteome</keyword>
<name>A0A8J6AMU6_GALPY</name>
<accession>A0A8J6AMU6</accession>